<dbReference type="EMBL" id="CAMXCT030000458">
    <property type="protein sequence ID" value="CAL4766433.1"/>
    <property type="molecule type" value="Genomic_DNA"/>
</dbReference>
<reference evidence="2" key="2">
    <citation type="submission" date="2024-04" db="EMBL/GenBank/DDBJ databases">
        <authorList>
            <person name="Chen Y."/>
            <person name="Shah S."/>
            <person name="Dougan E. K."/>
            <person name="Thang M."/>
            <person name="Chan C."/>
        </authorList>
    </citation>
    <scope>NUCLEOTIDE SEQUENCE [LARGE SCALE GENOMIC DNA]</scope>
</reference>
<dbReference type="AlphaFoldDB" id="A0A9P1BW12"/>
<accession>A0A9P1BW12</accession>
<evidence type="ECO:0000313" key="1">
    <source>
        <dbReference type="EMBL" id="CAI3979121.1"/>
    </source>
</evidence>
<keyword evidence="3" id="KW-1185">Reference proteome</keyword>
<name>A0A9P1BW12_9DINO</name>
<sequence>MELRWQEALCCLPMLQLSKLRSDWHKFKPRLPPSACHGAPGHCAGPLAAARRCPSCHIFWTSSSLPQPHRLLEEQHQVERRRLLVNFTSMASRCDSKPRSKKEFMQPSVFDVTKLDILIFDISHCQGAELEPPEPLDEDALKRCMVRESSRATAGSNQSKKRD</sequence>
<reference evidence="1" key="1">
    <citation type="submission" date="2022-10" db="EMBL/GenBank/DDBJ databases">
        <authorList>
            <person name="Chen Y."/>
            <person name="Dougan E. K."/>
            <person name="Chan C."/>
            <person name="Rhodes N."/>
            <person name="Thang M."/>
        </authorList>
    </citation>
    <scope>NUCLEOTIDE SEQUENCE</scope>
</reference>
<proteinExistence type="predicted"/>
<gene>
    <name evidence="1" type="ORF">C1SCF055_LOCUS7098</name>
</gene>
<dbReference type="EMBL" id="CAMXCT010000458">
    <property type="protein sequence ID" value="CAI3979121.1"/>
    <property type="molecule type" value="Genomic_DNA"/>
</dbReference>
<dbReference type="EMBL" id="CAMXCT020000458">
    <property type="protein sequence ID" value="CAL1132496.1"/>
    <property type="molecule type" value="Genomic_DNA"/>
</dbReference>
<comment type="caution">
    <text evidence="1">The sequence shown here is derived from an EMBL/GenBank/DDBJ whole genome shotgun (WGS) entry which is preliminary data.</text>
</comment>
<organism evidence="1">
    <name type="scientific">Cladocopium goreaui</name>
    <dbReference type="NCBI Taxonomy" id="2562237"/>
    <lineage>
        <taxon>Eukaryota</taxon>
        <taxon>Sar</taxon>
        <taxon>Alveolata</taxon>
        <taxon>Dinophyceae</taxon>
        <taxon>Suessiales</taxon>
        <taxon>Symbiodiniaceae</taxon>
        <taxon>Cladocopium</taxon>
    </lineage>
</organism>
<evidence type="ECO:0000313" key="3">
    <source>
        <dbReference type="Proteomes" id="UP001152797"/>
    </source>
</evidence>
<protein>
    <submittedName>
        <fullName evidence="1">Uncharacterized protein</fullName>
    </submittedName>
</protein>
<dbReference type="Proteomes" id="UP001152797">
    <property type="component" value="Unassembled WGS sequence"/>
</dbReference>
<evidence type="ECO:0000313" key="2">
    <source>
        <dbReference type="EMBL" id="CAL1132496.1"/>
    </source>
</evidence>